<feature type="compositionally biased region" description="Polar residues" evidence="1">
    <location>
        <begin position="35"/>
        <end position="44"/>
    </location>
</feature>
<dbReference type="KEGG" id="aad:TC41_0275"/>
<dbReference type="Proteomes" id="UP000000292">
    <property type="component" value="Chromosome"/>
</dbReference>
<reference evidence="3" key="2">
    <citation type="submission" date="2011-06" db="EMBL/GenBank/DDBJ databases">
        <title>The complete genome sequence of Alicyclobacillus acidocaldarius sp. Tc-4-1.</title>
        <authorList>
            <person name="Chen Y."/>
            <person name="He Y."/>
            <person name="Dong Z."/>
            <person name="Hu S."/>
        </authorList>
    </citation>
    <scope>NUCLEOTIDE SEQUENCE [LARGE SCALE GENOMIC DNA]</scope>
    <source>
        <strain evidence="3">Tc-4-1</strain>
    </source>
</reference>
<proteinExistence type="predicted"/>
<name>F8IJQ8_ALIAT</name>
<evidence type="ECO:0000313" key="2">
    <source>
        <dbReference type="EMBL" id="AEJ42248.1"/>
    </source>
</evidence>
<gene>
    <name evidence="2" type="ordered locus">TC41_0275</name>
</gene>
<evidence type="ECO:0000313" key="3">
    <source>
        <dbReference type="Proteomes" id="UP000000292"/>
    </source>
</evidence>
<protein>
    <submittedName>
        <fullName evidence="2">Uncharacterized protein</fullName>
    </submittedName>
</protein>
<reference evidence="2 3" key="1">
    <citation type="journal article" date="2011" name="J. Bacteriol.">
        <title>Complete Genome Sequence of Alicyclobacillus acidocaldarius Strain Tc-4-1.</title>
        <authorList>
            <person name="Chen Y."/>
            <person name="He Y."/>
            <person name="Zhang B."/>
            <person name="Yang J."/>
            <person name="Li W."/>
            <person name="Dong Z."/>
            <person name="Hu S."/>
        </authorList>
    </citation>
    <scope>NUCLEOTIDE SEQUENCE [LARGE SCALE GENOMIC DNA]</scope>
    <source>
        <strain evidence="2 3">Tc-4-1</strain>
    </source>
</reference>
<sequence length="85" mass="9206">MLFQTDTLLRKVDRNDDPALLVSSLDKTAQVANRRLTNASTPASARTVGDLARPPPDMQRDEAQSLVRTTGCQKSGALPRNTLTA</sequence>
<feature type="region of interest" description="Disordered" evidence="1">
    <location>
        <begin position="35"/>
        <end position="85"/>
    </location>
</feature>
<evidence type="ECO:0000256" key="1">
    <source>
        <dbReference type="SAM" id="MobiDB-lite"/>
    </source>
</evidence>
<dbReference type="EMBL" id="CP002902">
    <property type="protein sequence ID" value="AEJ42248.1"/>
    <property type="molecule type" value="Genomic_DNA"/>
</dbReference>
<dbReference type="AlphaFoldDB" id="F8IJQ8"/>
<dbReference type="HOGENOM" id="CLU_2505434_0_0_9"/>
<dbReference type="PATRIC" id="fig|1048834.4.peg.258"/>
<organism evidence="2 3">
    <name type="scientific">Alicyclobacillus acidocaldarius (strain Tc-4-1)</name>
    <name type="common">Bacillus acidocaldarius</name>
    <dbReference type="NCBI Taxonomy" id="1048834"/>
    <lineage>
        <taxon>Bacteria</taxon>
        <taxon>Bacillati</taxon>
        <taxon>Bacillota</taxon>
        <taxon>Bacilli</taxon>
        <taxon>Bacillales</taxon>
        <taxon>Alicyclobacillaceae</taxon>
        <taxon>Alicyclobacillus</taxon>
    </lineage>
</organism>
<accession>F8IJQ8</accession>